<accession>A0A1L9B471</accession>
<feature type="transmembrane region" description="Helical" evidence="1">
    <location>
        <begin position="151"/>
        <end position="172"/>
    </location>
</feature>
<feature type="transmembrane region" description="Helical" evidence="1">
    <location>
        <begin position="250"/>
        <end position="273"/>
    </location>
</feature>
<comment type="caution">
    <text evidence="2">The sequence shown here is derived from an EMBL/GenBank/DDBJ whole genome shotgun (WGS) entry which is preliminary data.</text>
</comment>
<feature type="transmembrane region" description="Helical" evidence="1">
    <location>
        <begin position="72"/>
        <end position="96"/>
    </location>
</feature>
<proteinExistence type="predicted"/>
<dbReference type="EMBL" id="MPIN01000009">
    <property type="protein sequence ID" value="OJH36983.1"/>
    <property type="molecule type" value="Genomic_DNA"/>
</dbReference>
<dbReference type="AlphaFoldDB" id="A0A1L9B471"/>
<feature type="transmembrane region" description="Helical" evidence="1">
    <location>
        <begin position="184"/>
        <end position="202"/>
    </location>
</feature>
<organism evidence="2 3">
    <name type="scientific">Cystobacter ferrugineus</name>
    <dbReference type="NCBI Taxonomy" id="83449"/>
    <lineage>
        <taxon>Bacteria</taxon>
        <taxon>Pseudomonadati</taxon>
        <taxon>Myxococcota</taxon>
        <taxon>Myxococcia</taxon>
        <taxon>Myxococcales</taxon>
        <taxon>Cystobacterineae</taxon>
        <taxon>Archangiaceae</taxon>
        <taxon>Cystobacter</taxon>
    </lineage>
</organism>
<dbReference type="Proteomes" id="UP000182229">
    <property type="component" value="Unassembled WGS sequence"/>
</dbReference>
<reference evidence="2 3" key="2">
    <citation type="submission" date="2016-12" db="EMBL/GenBank/DDBJ databases">
        <title>Draft Genome Sequence of Cystobacter ferrugineus Strain Cbfe23.</title>
        <authorList>
            <person name="Akbar S."/>
            <person name="Dowd S.E."/>
            <person name="Stevens D.C."/>
        </authorList>
    </citation>
    <scope>NUCLEOTIDE SEQUENCE [LARGE SCALE GENOMIC DNA]</scope>
    <source>
        <strain evidence="2 3">Cbfe23</strain>
    </source>
</reference>
<sequence>MRHVLRVALYVLREALARKLILAFLLGITWVLILMAIGLRLEVVDGALAATRLFGGPLGIEVNAVDVALRPVFVAAAYGLFYWGLLFGIVACADFAPSLLSPGRIEHLLALPLQRWHLIAGTFLGVMTLAVGGALYGAGGLTVLLGFKTGVWMPGLLQSSLLACAGFAPVYAVMLTTATFARSASLSAALGLFALGGGVVAGKRDAIAPMINEGLLRDGFLLLTMPQPRLSTLASTGAALAGAEPLVPGVLGLLLVGAFTYTLAVMGVGCWWFEGKDY</sequence>
<dbReference type="OrthoDB" id="5498071at2"/>
<feature type="transmembrane region" description="Helical" evidence="1">
    <location>
        <begin position="116"/>
        <end position="139"/>
    </location>
</feature>
<evidence type="ECO:0000256" key="1">
    <source>
        <dbReference type="SAM" id="Phobius"/>
    </source>
</evidence>
<evidence type="ECO:0000313" key="3">
    <source>
        <dbReference type="Proteomes" id="UP000182229"/>
    </source>
</evidence>
<dbReference type="RefSeq" id="WP_071902131.1">
    <property type="nucleotide sequence ID" value="NZ_MPIN01000009.1"/>
</dbReference>
<name>A0A1L9B471_9BACT</name>
<keyword evidence="3" id="KW-1185">Reference proteome</keyword>
<dbReference type="STRING" id="83449.BON30_31345"/>
<keyword evidence="1" id="KW-0472">Membrane</keyword>
<evidence type="ECO:0000313" key="2">
    <source>
        <dbReference type="EMBL" id="OJH36983.1"/>
    </source>
</evidence>
<protein>
    <submittedName>
        <fullName evidence="2">Uncharacterized protein</fullName>
    </submittedName>
</protein>
<gene>
    <name evidence="2" type="ORF">BON30_31345</name>
</gene>
<reference evidence="3" key="1">
    <citation type="submission" date="2016-11" db="EMBL/GenBank/DDBJ databases">
        <authorList>
            <person name="Shukria A."/>
            <person name="Stevens D.C."/>
        </authorList>
    </citation>
    <scope>NUCLEOTIDE SEQUENCE [LARGE SCALE GENOMIC DNA]</scope>
    <source>
        <strain evidence="3">Cbfe23</strain>
    </source>
</reference>
<keyword evidence="1" id="KW-0812">Transmembrane</keyword>
<feature type="transmembrane region" description="Helical" evidence="1">
    <location>
        <begin position="20"/>
        <end position="39"/>
    </location>
</feature>
<keyword evidence="1" id="KW-1133">Transmembrane helix</keyword>